<reference evidence="1 2" key="1">
    <citation type="journal article" date="2018" name="Sci. Rep.">
        <title>Genomic signatures of local adaptation to the degree of environmental predictability in rotifers.</title>
        <authorList>
            <person name="Franch-Gras L."/>
            <person name="Hahn C."/>
            <person name="Garcia-Roger E.M."/>
            <person name="Carmona M.J."/>
            <person name="Serra M."/>
            <person name="Gomez A."/>
        </authorList>
    </citation>
    <scope>NUCLEOTIDE SEQUENCE [LARGE SCALE GENOMIC DNA]</scope>
    <source>
        <strain evidence="1">HYR1</strain>
    </source>
</reference>
<proteinExistence type="predicted"/>
<name>A0A3M7QME6_BRAPC</name>
<gene>
    <name evidence="1" type="ORF">BpHYR1_037980</name>
</gene>
<comment type="caution">
    <text evidence="1">The sequence shown here is derived from an EMBL/GenBank/DDBJ whole genome shotgun (WGS) entry which is preliminary data.</text>
</comment>
<dbReference type="EMBL" id="REGN01005694">
    <property type="protein sequence ID" value="RNA12443.1"/>
    <property type="molecule type" value="Genomic_DNA"/>
</dbReference>
<evidence type="ECO:0000313" key="2">
    <source>
        <dbReference type="Proteomes" id="UP000276133"/>
    </source>
</evidence>
<accession>A0A3M7QME6</accession>
<keyword evidence="2" id="KW-1185">Reference proteome</keyword>
<sequence length="78" mass="9666">MTSLLFLNKMIELDLFPEFLLHRYRNCCPDEYANYRFWLILIELNISFETYYYLLVVPLKLFEKFRSTKPESNFHFVK</sequence>
<protein>
    <submittedName>
        <fullName evidence="1">Uncharacterized protein</fullName>
    </submittedName>
</protein>
<dbReference type="AlphaFoldDB" id="A0A3M7QME6"/>
<organism evidence="1 2">
    <name type="scientific">Brachionus plicatilis</name>
    <name type="common">Marine rotifer</name>
    <name type="synonym">Brachionus muelleri</name>
    <dbReference type="NCBI Taxonomy" id="10195"/>
    <lineage>
        <taxon>Eukaryota</taxon>
        <taxon>Metazoa</taxon>
        <taxon>Spiralia</taxon>
        <taxon>Gnathifera</taxon>
        <taxon>Rotifera</taxon>
        <taxon>Eurotatoria</taxon>
        <taxon>Monogononta</taxon>
        <taxon>Pseudotrocha</taxon>
        <taxon>Ploima</taxon>
        <taxon>Brachionidae</taxon>
        <taxon>Brachionus</taxon>
    </lineage>
</organism>
<dbReference type="Proteomes" id="UP000276133">
    <property type="component" value="Unassembled WGS sequence"/>
</dbReference>
<evidence type="ECO:0000313" key="1">
    <source>
        <dbReference type="EMBL" id="RNA12443.1"/>
    </source>
</evidence>